<evidence type="ECO:0000313" key="3">
    <source>
        <dbReference type="Proteomes" id="UP000275078"/>
    </source>
</evidence>
<reference evidence="2 3" key="1">
    <citation type="journal article" date="2018" name="Nat. Ecol. Evol.">
        <title>Pezizomycetes genomes reveal the molecular basis of ectomycorrhizal truffle lifestyle.</title>
        <authorList>
            <person name="Murat C."/>
            <person name="Payen T."/>
            <person name="Noel B."/>
            <person name="Kuo A."/>
            <person name="Morin E."/>
            <person name="Chen J."/>
            <person name="Kohler A."/>
            <person name="Krizsan K."/>
            <person name="Balestrini R."/>
            <person name="Da Silva C."/>
            <person name="Montanini B."/>
            <person name="Hainaut M."/>
            <person name="Levati E."/>
            <person name="Barry K.W."/>
            <person name="Belfiori B."/>
            <person name="Cichocki N."/>
            <person name="Clum A."/>
            <person name="Dockter R.B."/>
            <person name="Fauchery L."/>
            <person name="Guy J."/>
            <person name="Iotti M."/>
            <person name="Le Tacon F."/>
            <person name="Lindquist E.A."/>
            <person name="Lipzen A."/>
            <person name="Malagnac F."/>
            <person name="Mello A."/>
            <person name="Molinier V."/>
            <person name="Miyauchi S."/>
            <person name="Poulain J."/>
            <person name="Riccioni C."/>
            <person name="Rubini A."/>
            <person name="Sitrit Y."/>
            <person name="Splivallo R."/>
            <person name="Traeger S."/>
            <person name="Wang M."/>
            <person name="Zifcakova L."/>
            <person name="Wipf D."/>
            <person name="Zambonelli A."/>
            <person name="Paolocci F."/>
            <person name="Nowrousian M."/>
            <person name="Ottonello S."/>
            <person name="Baldrian P."/>
            <person name="Spatafora J.W."/>
            <person name="Henrissat B."/>
            <person name="Nagy L.G."/>
            <person name="Aury J.M."/>
            <person name="Wincker P."/>
            <person name="Grigoriev I.V."/>
            <person name="Bonfante P."/>
            <person name="Martin F.M."/>
        </authorList>
    </citation>
    <scope>NUCLEOTIDE SEQUENCE [LARGE SCALE GENOMIC DNA]</scope>
    <source>
        <strain evidence="2 3">RN42</strain>
    </source>
</reference>
<sequence>MSFSRINRGEIWTRFEDYLEHAPKQDIYRSWKLRIKATWIYVHRLYSANFSHVSALAPSVRYVLPILRCRQLKDTYNLTRYFSLPKLLSHSEEGKRYERLLRKLGIRMRKERVFLRNFGVPQRPVHLHDHAAASIRYSHVVVRKYAVHSHSSQKEPREIEKALGRRLQFTYIHPLMKTDREYEESIFSTNCILSMSHPYLERVELLYPFELLPIRETVLQLQTRKLRHMLHIGGTFRVTSYYRYTDIFPSSSRTVGNTKDNIHFCTVADVEISVSVKERDRDFQEVTRIEQPDSQVQRSPYVSTTTAELTSSSQTKEYGSRCING</sequence>
<protein>
    <submittedName>
        <fullName evidence="2">Uncharacterized protein</fullName>
    </submittedName>
</protein>
<dbReference type="EMBL" id="ML119683">
    <property type="protein sequence ID" value="RPA80957.1"/>
    <property type="molecule type" value="Genomic_DNA"/>
</dbReference>
<dbReference type="AlphaFoldDB" id="A0A3N4I663"/>
<accession>A0A3N4I663</accession>
<gene>
    <name evidence="2" type="ORF">BJ508DRAFT_306921</name>
</gene>
<feature type="compositionally biased region" description="Polar residues" evidence="1">
    <location>
        <begin position="292"/>
        <end position="317"/>
    </location>
</feature>
<feature type="region of interest" description="Disordered" evidence="1">
    <location>
        <begin position="290"/>
        <end position="325"/>
    </location>
</feature>
<proteinExistence type="predicted"/>
<organism evidence="2 3">
    <name type="scientific">Ascobolus immersus RN42</name>
    <dbReference type="NCBI Taxonomy" id="1160509"/>
    <lineage>
        <taxon>Eukaryota</taxon>
        <taxon>Fungi</taxon>
        <taxon>Dikarya</taxon>
        <taxon>Ascomycota</taxon>
        <taxon>Pezizomycotina</taxon>
        <taxon>Pezizomycetes</taxon>
        <taxon>Pezizales</taxon>
        <taxon>Ascobolaceae</taxon>
        <taxon>Ascobolus</taxon>
    </lineage>
</organism>
<dbReference type="Proteomes" id="UP000275078">
    <property type="component" value="Unassembled WGS sequence"/>
</dbReference>
<evidence type="ECO:0000313" key="2">
    <source>
        <dbReference type="EMBL" id="RPA80957.1"/>
    </source>
</evidence>
<evidence type="ECO:0000256" key="1">
    <source>
        <dbReference type="SAM" id="MobiDB-lite"/>
    </source>
</evidence>
<name>A0A3N4I663_ASCIM</name>
<keyword evidence="3" id="KW-1185">Reference proteome</keyword>